<dbReference type="EMBL" id="BMAT01003317">
    <property type="protein sequence ID" value="GFS23550.1"/>
    <property type="molecule type" value="Genomic_DNA"/>
</dbReference>
<reference evidence="2 3" key="1">
    <citation type="journal article" date="2021" name="Elife">
        <title>Chloroplast acquisition without the gene transfer in kleptoplastic sea slugs, Plakobranchus ocellatus.</title>
        <authorList>
            <person name="Maeda T."/>
            <person name="Takahashi S."/>
            <person name="Yoshida T."/>
            <person name="Shimamura S."/>
            <person name="Takaki Y."/>
            <person name="Nagai Y."/>
            <person name="Toyoda A."/>
            <person name="Suzuki Y."/>
            <person name="Arimoto A."/>
            <person name="Ishii H."/>
            <person name="Satoh N."/>
            <person name="Nishiyama T."/>
            <person name="Hasebe M."/>
            <person name="Maruyama T."/>
            <person name="Minagawa J."/>
            <person name="Obokata J."/>
            <person name="Shigenobu S."/>
        </authorList>
    </citation>
    <scope>NUCLEOTIDE SEQUENCE [LARGE SCALE GENOMIC DNA]</scope>
</reference>
<keyword evidence="3" id="KW-1185">Reference proteome</keyword>
<proteinExistence type="predicted"/>
<name>A0AAV4JMF5_9GAST</name>
<sequence length="227" mass="24141">MLQLAKKSPVGAAVTSRPSLTQSVAAAIIPSNVQLPANKASDKLTLTEVDWPALPSKASPSLEKLQWPSFPSKLLLDSLNESEPIGRLEKSPSLIERDFDLKGDSQEWPALPSRPTTSQGTLPPPSIPLDAPTSQGTLPPLSIPLEASTSQGTLPPPSIASSSQEPLSQPTIPVPRSPEYPELTDLNDVSFSDLINVSINLNDVSFLNLDVGQSVSNESVVNGNDYF</sequence>
<dbReference type="Proteomes" id="UP000762676">
    <property type="component" value="Unassembled WGS sequence"/>
</dbReference>
<comment type="caution">
    <text evidence="2">The sequence shown here is derived from an EMBL/GenBank/DDBJ whole genome shotgun (WGS) entry which is preliminary data.</text>
</comment>
<protein>
    <submittedName>
        <fullName evidence="2">Uncharacterized protein</fullName>
    </submittedName>
</protein>
<evidence type="ECO:0000256" key="1">
    <source>
        <dbReference type="SAM" id="MobiDB-lite"/>
    </source>
</evidence>
<accession>A0AAV4JMF5</accession>
<gene>
    <name evidence="2" type="ORF">ElyMa_001642600</name>
</gene>
<organism evidence="2 3">
    <name type="scientific">Elysia marginata</name>
    <dbReference type="NCBI Taxonomy" id="1093978"/>
    <lineage>
        <taxon>Eukaryota</taxon>
        <taxon>Metazoa</taxon>
        <taxon>Spiralia</taxon>
        <taxon>Lophotrochozoa</taxon>
        <taxon>Mollusca</taxon>
        <taxon>Gastropoda</taxon>
        <taxon>Heterobranchia</taxon>
        <taxon>Euthyneura</taxon>
        <taxon>Panpulmonata</taxon>
        <taxon>Sacoglossa</taxon>
        <taxon>Placobranchoidea</taxon>
        <taxon>Plakobranchidae</taxon>
        <taxon>Elysia</taxon>
    </lineage>
</organism>
<evidence type="ECO:0000313" key="3">
    <source>
        <dbReference type="Proteomes" id="UP000762676"/>
    </source>
</evidence>
<feature type="compositionally biased region" description="Polar residues" evidence="1">
    <location>
        <begin position="147"/>
        <end position="171"/>
    </location>
</feature>
<evidence type="ECO:0000313" key="2">
    <source>
        <dbReference type="EMBL" id="GFS23550.1"/>
    </source>
</evidence>
<feature type="region of interest" description="Disordered" evidence="1">
    <location>
        <begin position="104"/>
        <end position="181"/>
    </location>
</feature>
<dbReference type="AlphaFoldDB" id="A0AAV4JMF5"/>